<name>A0ABT1MCZ8_9BACT</name>
<sequence>MRVLSGYGQTREPSYVQTLTPQSATDGVNESELVAKSLVTYQYYDGFSRPVQTVRKGVSAGNKDLVSYQEYDGAGRQGRSWLPVPYGGNGSFVPESQLKTEAVGFYKDSYPYSEPVYEDSPLDRLSVRYGPGQEWRNAGKGVKTEYMTNTSVAGDVLSCYHVGVRKSDGSIENRLYPSGSLVVEKITDESGQVRYVFTDKEGREVLTRIVDGTEYYNTTKGYDEDGNLLYVFTPGDPLLPDKMGSLSWASPHLKKMSYNYQYDHRNRMIRKHIPSCGNVTMAYDKNDRLILSRDEEQRSAGKWSFTLYDAFDRPVVSGEGKGADSLYVVNHVITAKYNASVNWQGTGYETNLSLTDVSLHAVYYYDHYGFLDLPACAPHKDSLLYTGNPEEKHTLLIGGKDYSAKDKVSGKRVFLLDESGQENITSVYYNPRGGISQSRSTNHLGGYEIETTDYTYTGLESQRRVQSSTSGSGSGLTETYTTTYNQLQQPTLISYTNGKVSCYLGSSYNAVGQLTGNSGITATCSYTYNIRGWRTRASNYPGYSEQITYDYGGNVTGLKGSVYLSGVYDQPEMNWEYKYNYDGLNRLKTTVAVSGGHTEALTYDKNGNIMTLKRISNLNNPQVIDDLTYTYEGNQVKRITDKSTATSDYHLYQFTENKQQTGAHYRYNKNGCMTYNANANIDSVEYNSLGLPYRVKTKSSTSQFAYDGEGKKLRVGSVTGKSLVYAPVTSLSTRGVDTRSVSYSKDYIGNKEYVNGRLSRIDVPGGYIKVSGATHKVYGYQKDYLGSNRVVLDAANSSNVVQYMRYYPFGLQQRECYWKELQPYKYSGKEYISFGGLECSDFGARLYDQSIGRWMCPDPLAEKYYSVSPYVYCMNNPMRYVDPDGMDIYMLTSDGRTILALKTDDKYDRLYNSYTDVYGYTSISGKYIDVMDKGLLPQLTNSNNFLTAETINSNDAFNVFKFVVDNSSVEWGLSGYKNKGNINYVINSDLIEDNVTLNTMGHERKDMTFHIHSHPGGDETKKASGYELYKNGIKFGSSDAEFMNSQFNIAKKANKKWPKEYPTLYIYHKESGGIYNYDHMNSSKYVGKALTYKMMKSLIMNHKMNIK</sequence>
<dbReference type="PANTHER" id="PTHR32305">
    <property type="match status" value="1"/>
</dbReference>
<dbReference type="RefSeq" id="WP_255024999.1">
    <property type="nucleotide sequence ID" value="NZ_JANDHW010000001.1"/>
</dbReference>
<dbReference type="InterPro" id="IPR028218">
    <property type="entry name" value="Toxin-JAB1"/>
</dbReference>
<accession>A0ABT1MCZ8</accession>
<dbReference type="PANTHER" id="PTHR32305:SF15">
    <property type="entry name" value="PROTEIN RHSA-RELATED"/>
    <property type="match status" value="1"/>
</dbReference>
<feature type="compositionally biased region" description="Polar residues" evidence="1">
    <location>
        <begin position="7"/>
        <end position="23"/>
    </location>
</feature>
<gene>
    <name evidence="3" type="ORF">NMU02_00195</name>
</gene>
<evidence type="ECO:0000313" key="4">
    <source>
        <dbReference type="Proteomes" id="UP001205603"/>
    </source>
</evidence>
<protein>
    <submittedName>
        <fullName evidence="3">DUF6443 domain-containing protein</fullName>
    </submittedName>
</protein>
<proteinExistence type="predicted"/>
<feature type="region of interest" description="Disordered" evidence="1">
    <location>
        <begin position="1"/>
        <end position="23"/>
    </location>
</feature>
<dbReference type="InterPro" id="IPR022385">
    <property type="entry name" value="Rhs_assc_core"/>
</dbReference>
<dbReference type="Pfam" id="PF20041">
    <property type="entry name" value="DUF6443"/>
    <property type="match status" value="1"/>
</dbReference>
<evidence type="ECO:0000259" key="2">
    <source>
        <dbReference type="Pfam" id="PF20041"/>
    </source>
</evidence>
<dbReference type="NCBIfam" id="TIGR03696">
    <property type="entry name" value="Rhs_assc_core"/>
    <property type="match status" value="1"/>
</dbReference>
<comment type="caution">
    <text evidence="3">The sequence shown here is derived from an EMBL/GenBank/DDBJ whole genome shotgun (WGS) entry which is preliminary data.</text>
</comment>
<dbReference type="Gene3D" id="2.180.10.10">
    <property type="entry name" value="RHS repeat-associated core"/>
    <property type="match status" value="1"/>
</dbReference>
<evidence type="ECO:0000256" key="1">
    <source>
        <dbReference type="SAM" id="MobiDB-lite"/>
    </source>
</evidence>
<dbReference type="Proteomes" id="UP001205603">
    <property type="component" value="Unassembled WGS sequence"/>
</dbReference>
<organism evidence="3 4">
    <name type="scientific">Coprobacter tertius</name>
    <dbReference type="NCBI Taxonomy" id="2944915"/>
    <lineage>
        <taxon>Bacteria</taxon>
        <taxon>Pseudomonadati</taxon>
        <taxon>Bacteroidota</taxon>
        <taxon>Bacteroidia</taxon>
        <taxon>Bacteroidales</taxon>
        <taxon>Barnesiellaceae</taxon>
        <taxon>Coprobacter</taxon>
    </lineage>
</organism>
<reference evidence="3 4" key="1">
    <citation type="submission" date="2022-07" db="EMBL/GenBank/DDBJ databases">
        <title>Fecal culturing of patients with breast cancer.</title>
        <authorList>
            <person name="Teng N.M.Y."/>
            <person name="Kiu R."/>
            <person name="Evans R."/>
            <person name="Baker D.J."/>
            <person name="Zenner C."/>
            <person name="Robinson S.D."/>
            <person name="Hall L.J."/>
        </authorList>
    </citation>
    <scope>NUCLEOTIDE SEQUENCE [LARGE SCALE GENOMIC DNA]</scope>
    <source>
        <strain evidence="3 4">LH1063</strain>
    </source>
</reference>
<dbReference type="Pfam" id="PF15659">
    <property type="entry name" value="Toxin-JAB1"/>
    <property type="match status" value="1"/>
</dbReference>
<feature type="domain" description="DUF6443" evidence="2">
    <location>
        <begin position="18"/>
        <end position="147"/>
    </location>
</feature>
<dbReference type="InterPro" id="IPR050708">
    <property type="entry name" value="T6SS_VgrG/RHS"/>
</dbReference>
<keyword evidence="4" id="KW-1185">Reference proteome</keyword>
<evidence type="ECO:0000313" key="3">
    <source>
        <dbReference type="EMBL" id="MCP9610512.1"/>
    </source>
</evidence>
<dbReference type="InterPro" id="IPR045619">
    <property type="entry name" value="DUF6443"/>
</dbReference>
<dbReference type="EMBL" id="JANDHW010000001">
    <property type="protein sequence ID" value="MCP9610512.1"/>
    <property type="molecule type" value="Genomic_DNA"/>
</dbReference>